<dbReference type="GO" id="GO:0006606">
    <property type="term" value="P:protein import into nucleus"/>
    <property type="evidence" value="ECO:0007669"/>
    <property type="project" value="InterPro"/>
</dbReference>
<dbReference type="Gene3D" id="1.20.5.690">
    <property type="entry name" value="Importin-alpha, importin-beta-binding domain"/>
    <property type="match status" value="1"/>
</dbReference>
<dbReference type="eggNOG" id="KOG0166">
    <property type="taxonomic scope" value="Eukaryota"/>
</dbReference>
<feature type="compositionally biased region" description="Acidic residues" evidence="7">
    <location>
        <begin position="58"/>
        <end position="72"/>
    </location>
</feature>
<dbReference type="PANTHER" id="PTHR23316">
    <property type="entry name" value="IMPORTIN ALPHA"/>
    <property type="match status" value="1"/>
</dbReference>
<evidence type="ECO:0000256" key="2">
    <source>
        <dbReference type="ARBA" id="ARBA00022448"/>
    </source>
</evidence>
<keyword evidence="4 5" id="KW-0653">Protein transport</keyword>
<feature type="compositionally biased region" description="Basic and acidic residues" evidence="7">
    <location>
        <begin position="1"/>
        <end position="11"/>
    </location>
</feature>
<dbReference type="PROSITE" id="PS50176">
    <property type="entry name" value="ARM_REPEAT"/>
    <property type="match status" value="3"/>
</dbReference>
<dbReference type="InterPro" id="IPR024931">
    <property type="entry name" value="Importin_alpha"/>
</dbReference>
<dbReference type="STRING" id="578462.A0A0L0S7K9"/>
<dbReference type="GO" id="GO:0005634">
    <property type="term" value="C:nucleus"/>
    <property type="evidence" value="ECO:0007669"/>
    <property type="project" value="UniProtKB-ARBA"/>
</dbReference>
<feature type="region of interest" description="Disordered" evidence="7">
    <location>
        <begin position="1"/>
        <end position="72"/>
    </location>
</feature>
<dbReference type="OMA" id="MVRNATW"/>
<name>A0A0L0S7K9_ALLM3</name>
<comment type="similarity">
    <text evidence="1 5">Belongs to the importin alpha family.</text>
</comment>
<dbReference type="InterPro" id="IPR002652">
    <property type="entry name" value="Importin-a_IBB"/>
</dbReference>
<feature type="repeat" description="ARM" evidence="6">
    <location>
        <begin position="302"/>
        <end position="344"/>
    </location>
</feature>
<dbReference type="FunFam" id="1.25.10.10:FF:000009">
    <property type="entry name" value="Importin subunit alpha"/>
    <property type="match status" value="1"/>
</dbReference>
<dbReference type="InterPro" id="IPR000225">
    <property type="entry name" value="Armadillo"/>
</dbReference>
<dbReference type="GO" id="GO:0005737">
    <property type="term" value="C:cytoplasm"/>
    <property type="evidence" value="ECO:0007669"/>
    <property type="project" value="InterPro"/>
</dbReference>
<evidence type="ECO:0000256" key="3">
    <source>
        <dbReference type="ARBA" id="ARBA00022737"/>
    </source>
</evidence>
<sequence length="547" mass="60443">MMSTTRPDRAAQYKNRGAFRPDELRRRRDEQVVSLRRKQRDEHLAKRRNLPSTRDHDDDTDSEGDDDDDDDIETSEQTLENLRVLTEQVFSDNADAQLDAVIKFRKVLSKERNPPIDPVVNCGVVPRLVQFLESPDPKMQFEAAWALTNIASGTAEQTEVVLMAGAVPHFVRLLRAGSIEVREQCIWALGNIAGDGPVRRDHVLQQGIVEPLIEVLAQAIQAAGTSGSPQAISMLRNGTWVVSNLCRGKNPQPAWALVRPLLPLLARLLYVADDEVLTDAAWAASYLSDGENYKIQALIESGMVTRLVELLRHPLPTVQTPALRAVGNVATGDDNQTQVVLNCGALPALAGMLRSSRDNIRKEVCWTISNITAGTTEQIQQVIDANLIPPLVQVLQNADFKTKKEACWAVSNATSGAATNPLQMRYLVNQGVIKPLCDLLASSDVRAVSTSLDAIENILKAGEYERAQQNDANPLRALRRRVRGVPTCSTSSRTTPTPRPTQQSFNIIQQYFDYDDEDDEQVANVDEHGQFTFDMSGGGQGQTFSFN</sequence>
<dbReference type="GO" id="GO:0061608">
    <property type="term" value="F:nuclear import signal receptor activity"/>
    <property type="evidence" value="ECO:0007669"/>
    <property type="project" value="InterPro"/>
</dbReference>
<dbReference type="Gene3D" id="1.25.10.10">
    <property type="entry name" value="Leucine-rich Repeat Variant"/>
    <property type="match status" value="1"/>
</dbReference>
<keyword evidence="3" id="KW-0677">Repeat</keyword>
<keyword evidence="2 5" id="KW-0813">Transport</keyword>
<dbReference type="PIRSF" id="PIRSF005673">
    <property type="entry name" value="Importin_alpha"/>
    <property type="match status" value="1"/>
</dbReference>
<dbReference type="OrthoDB" id="29145at2759"/>
<dbReference type="VEuPathDB" id="FungiDB:AMAG_04038"/>
<organism evidence="9 10">
    <name type="scientific">Allomyces macrogynus (strain ATCC 38327)</name>
    <name type="common">Allomyces javanicus var. macrogynus</name>
    <dbReference type="NCBI Taxonomy" id="578462"/>
    <lineage>
        <taxon>Eukaryota</taxon>
        <taxon>Fungi</taxon>
        <taxon>Fungi incertae sedis</taxon>
        <taxon>Blastocladiomycota</taxon>
        <taxon>Blastocladiomycetes</taxon>
        <taxon>Blastocladiales</taxon>
        <taxon>Blastocladiaceae</taxon>
        <taxon>Allomyces</taxon>
    </lineage>
</organism>
<dbReference type="EMBL" id="GG745333">
    <property type="protein sequence ID" value="KNE58467.1"/>
    <property type="molecule type" value="Genomic_DNA"/>
</dbReference>
<feature type="repeat" description="ARM" evidence="6">
    <location>
        <begin position="165"/>
        <end position="193"/>
    </location>
</feature>
<keyword evidence="10" id="KW-1185">Reference proteome</keyword>
<dbReference type="InterPro" id="IPR011989">
    <property type="entry name" value="ARM-like"/>
</dbReference>
<evidence type="ECO:0000256" key="5">
    <source>
        <dbReference type="PIRNR" id="PIRNR005673"/>
    </source>
</evidence>
<evidence type="ECO:0000259" key="8">
    <source>
        <dbReference type="PROSITE" id="PS51214"/>
    </source>
</evidence>
<dbReference type="Proteomes" id="UP000054350">
    <property type="component" value="Unassembled WGS sequence"/>
</dbReference>
<dbReference type="AlphaFoldDB" id="A0A0L0S7K9"/>
<dbReference type="Pfam" id="PF00514">
    <property type="entry name" value="Arm"/>
    <property type="match status" value="7"/>
</dbReference>
<dbReference type="SUPFAM" id="SSF48371">
    <property type="entry name" value="ARM repeat"/>
    <property type="match status" value="1"/>
</dbReference>
<feature type="domain" description="IBB" evidence="8">
    <location>
        <begin position="1"/>
        <end position="57"/>
    </location>
</feature>
<evidence type="ECO:0000256" key="7">
    <source>
        <dbReference type="SAM" id="MobiDB-lite"/>
    </source>
</evidence>
<evidence type="ECO:0000256" key="6">
    <source>
        <dbReference type="PROSITE-ProRule" id="PRU00259"/>
    </source>
</evidence>
<proteinExistence type="inferred from homology"/>
<protein>
    <recommendedName>
        <fullName evidence="5">Importin subunit alpha</fullName>
    </recommendedName>
</protein>
<gene>
    <name evidence="9" type="ORF">AMAG_04038</name>
</gene>
<feature type="compositionally biased region" description="Basic and acidic residues" evidence="7">
    <location>
        <begin position="19"/>
        <end position="31"/>
    </location>
</feature>
<dbReference type="SMART" id="SM00185">
    <property type="entry name" value="ARM"/>
    <property type="match status" value="8"/>
</dbReference>
<dbReference type="PROSITE" id="PS51214">
    <property type="entry name" value="IBB"/>
    <property type="match status" value="1"/>
</dbReference>
<accession>A0A0L0S7K9</accession>
<dbReference type="InterPro" id="IPR016024">
    <property type="entry name" value="ARM-type_fold"/>
</dbReference>
<feature type="repeat" description="ARM" evidence="6">
    <location>
        <begin position="123"/>
        <end position="165"/>
    </location>
</feature>
<reference evidence="9 10" key="1">
    <citation type="submission" date="2009-11" db="EMBL/GenBank/DDBJ databases">
        <title>Annotation of Allomyces macrogynus ATCC 38327.</title>
        <authorList>
            <consortium name="The Broad Institute Genome Sequencing Platform"/>
            <person name="Russ C."/>
            <person name="Cuomo C."/>
            <person name="Burger G."/>
            <person name="Gray M.W."/>
            <person name="Holland P.W.H."/>
            <person name="King N."/>
            <person name="Lang F.B.F."/>
            <person name="Roger A.J."/>
            <person name="Ruiz-Trillo I."/>
            <person name="Young S.K."/>
            <person name="Zeng Q."/>
            <person name="Gargeya S."/>
            <person name="Fitzgerald M."/>
            <person name="Haas B."/>
            <person name="Abouelleil A."/>
            <person name="Alvarado L."/>
            <person name="Arachchi H.M."/>
            <person name="Berlin A."/>
            <person name="Chapman S.B."/>
            <person name="Gearin G."/>
            <person name="Goldberg J."/>
            <person name="Griggs A."/>
            <person name="Gujja S."/>
            <person name="Hansen M."/>
            <person name="Heiman D."/>
            <person name="Howarth C."/>
            <person name="Larimer J."/>
            <person name="Lui A."/>
            <person name="MacDonald P.J.P."/>
            <person name="McCowen C."/>
            <person name="Montmayeur A."/>
            <person name="Murphy C."/>
            <person name="Neiman D."/>
            <person name="Pearson M."/>
            <person name="Priest M."/>
            <person name="Roberts A."/>
            <person name="Saif S."/>
            <person name="Shea T."/>
            <person name="Sisk P."/>
            <person name="Stolte C."/>
            <person name="Sykes S."/>
            <person name="Wortman J."/>
            <person name="Nusbaum C."/>
            <person name="Birren B."/>
        </authorList>
    </citation>
    <scope>NUCLEOTIDE SEQUENCE [LARGE SCALE GENOMIC DNA]</scope>
    <source>
        <strain evidence="9 10">ATCC 38327</strain>
    </source>
</reference>
<dbReference type="InterPro" id="IPR036975">
    <property type="entry name" value="Importin-a_IBB_sf"/>
</dbReference>
<evidence type="ECO:0000256" key="1">
    <source>
        <dbReference type="ARBA" id="ARBA00010394"/>
    </source>
</evidence>
<evidence type="ECO:0000313" key="10">
    <source>
        <dbReference type="Proteomes" id="UP000054350"/>
    </source>
</evidence>
<evidence type="ECO:0000256" key="4">
    <source>
        <dbReference type="ARBA" id="ARBA00022927"/>
    </source>
</evidence>
<dbReference type="Pfam" id="PF01749">
    <property type="entry name" value="IBB"/>
    <property type="match status" value="1"/>
</dbReference>
<reference evidence="10" key="2">
    <citation type="submission" date="2009-11" db="EMBL/GenBank/DDBJ databases">
        <title>The Genome Sequence of Allomyces macrogynus strain ATCC 38327.</title>
        <authorList>
            <consortium name="The Broad Institute Genome Sequencing Platform"/>
            <person name="Russ C."/>
            <person name="Cuomo C."/>
            <person name="Shea T."/>
            <person name="Young S.K."/>
            <person name="Zeng Q."/>
            <person name="Koehrsen M."/>
            <person name="Haas B."/>
            <person name="Borodovsky M."/>
            <person name="Guigo R."/>
            <person name="Alvarado L."/>
            <person name="Berlin A."/>
            <person name="Borenstein D."/>
            <person name="Chen Z."/>
            <person name="Engels R."/>
            <person name="Freedman E."/>
            <person name="Gellesch M."/>
            <person name="Goldberg J."/>
            <person name="Griggs A."/>
            <person name="Gujja S."/>
            <person name="Heiman D."/>
            <person name="Hepburn T."/>
            <person name="Howarth C."/>
            <person name="Jen D."/>
            <person name="Larson L."/>
            <person name="Lewis B."/>
            <person name="Mehta T."/>
            <person name="Park D."/>
            <person name="Pearson M."/>
            <person name="Roberts A."/>
            <person name="Saif S."/>
            <person name="Shenoy N."/>
            <person name="Sisk P."/>
            <person name="Stolte C."/>
            <person name="Sykes S."/>
            <person name="Walk T."/>
            <person name="White J."/>
            <person name="Yandava C."/>
            <person name="Burger G."/>
            <person name="Gray M.W."/>
            <person name="Holland P.W.H."/>
            <person name="King N."/>
            <person name="Lang F.B.F."/>
            <person name="Roger A.J."/>
            <person name="Ruiz-Trillo I."/>
            <person name="Lander E."/>
            <person name="Nusbaum C."/>
        </authorList>
    </citation>
    <scope>NUCLEOTIDE SEQUENCE [LARGE SCALE GENOMIC DNA]</scope>
    <source>
        <strain evidence="10">ATCC 38327</strain>
    </source>
</reference>
<evidence type="ECO:0000313" key="9">
    <source>
        <dbReference type="EMBL" id="KNE58467.1"/>
    </source>
</evidence>